<organism evidence="2 3">
    <name type="scientific">Belnapia mucosa</name>
    <dbReference type="NCBI Taxonomy" id="2804532"/>
    <lineage>
        <taxon>Bacteria</taxon>
        <taxon>Pseudomonadati</taxon>
        <taxon>Pseudomonadota</taxon>
        <taxon>Alphaproteobacteria</taxon>
        <taxon>Acetobacterales</taxon>
        <taxon>Roseomonadaceae</taxon>
        <taxon>Belnapia</taxon>
    </lineage>
</organism>
<feature type="transmembrane region" description="Helical" evidence="1">
    <location>
        <begin position="107"/>
        <end position="124"/>
    </location>
</feature>
<comment type="caution">
    <text evidence="2">The sequence shown here is derived from an EMBL/GenBank/DDBJ whole genome shotgun (WGS) entry which is preliminary data.</text>
</comment>
<dbReference type="RefSeq" id="WP_202829314.1">
    <property type="nucleotide sequence ID" value="NZ_JAEUXJ010000057.1"/>
</dbReference>
<sequence>MIDYPNHLARYFAVAHYGDLPALQEFYRVEWHPIANIGIDVVVQAIHNATSLPTERISQALVGTLSVLLIPAVLSLNRALFGVWSYWPLASALLVFNYVLLYGFTNYVGGLTLAIFLAAAWAALHGRSLAVLLLAFALSAAALFFFHLYAFAIYGLFWLCHAAWSLWMRQGTIKPLVIRHAVAALQFVPAVLVLVLFSPTSRNIGLDHIQPAMARDKLMGLHSVFDIGVPSVTLATFGVFGTAVLAGLASRRLVFSPLGAVVVSALTVAFLAMPFGLLGAAFADYRLPVAITAVAIAATRWRALPGRAAFVLSAAFTALVVVRVAVMTSEWAQSNRRYTAIMRLMSAMEPGRRLLTIIAAEDISTPFLRRPPIDHASALAVIARQSFVPTLFAEPEKQPISFTPAVASLAQILLPIAPLYGQPDSFATSAGPPGYRLAPTAWLYRSPDPLSLSSVAYYDYVLVFARTPLRRELPAHLERIGDATVADLTLLAVRRDNVGPEGKGHR</sequence>
<evidence type="ECO:0000313" key="2">
    <source>
        <dbReference type="EMBL" id="MBL6459584.1"/>
    </source>
</evidence>
<accession>A0ABS1VD22</accession>
<gene>
    <name evidence="2" type="ORF">JMJ55_30220</name>
</gene>
<dbReference type="Proteomes" id="UP000606490">
    <property type="component" value="Unassembled WGS sequence"/>
</dbReference>
<feature type="transmembrane region" description="Helical" evidence="1">
    <location>
        <begin position="57"/>
        <end position="76"/>
    </location>
</feature>
<keyword evidence="1" id="KW-0472">Membrane</keyword>
<keyword evidence="1" id="KW-0812">Transmembrane</keyword>
<feature type="transmembrane region" description="Helical" evidence="1">
    <location>
        <begin position="254"/>
        <end position="278"/>
    </location>
</feature>
<name>A0ABS1VD22_9PROT</name>
<evidence type="ECO:0008006" key="4">
    <source>
        <dbReference type="Google" id="ProtNLM"/>
    </source>
</evidence>
<dbReference type="EMBL" id="JAEUXJ010000057">
    <property type="protein sequence ID" value="MBL6459584.1"/>
    <property type="molecule type" value="Genomic_DNA"/>
</dbReference>
<keyword evidence="1" id="KW-1133">Transmembrane helix</keyword>
<proteinExistence type="predicted"/>
<keyword evidence="3" id="KW-1185">Reference proteome</keyword>
<feature type="transmembrane region" description="Helical" evidence="1">
    <location>
        <begin position="177"/>
        <end position="197"/>
    </location>
</feature>
<feature type="transmembrane region" description="Helical" evidence="1">
    <location>
        <begin position="131"/>
        <end position="157"/>
    </location>
</feature>
<reference evidence="2 3" key="1">
    <citation type="submission" date="2021-01" db="EMBL/GenBank/DDBJ databases">
        <title>Belnapia mucosa sp. nov. and Belnapia arida sp. nov., isolated from the Tabernas Desert (Almeria, Spain).</title>
        <authorList>
            <person name="Molina-Menor E."/>
            <person name="Vidal-Verdu A."/>
            <person name="Calonge A."/>
            <person name="Satari L."/>
            <person name="Pereto Magraner J."/>
            <person name="Porcar Miralles M."/>
        </authorList>
    </citation>
    <scope>NUCLEOTIDE SEQUENCE [LARGE SCALE GENOMIC DNA]</scope>
    <source>
        <strain evidence="2 3">T6</strain>
    </source>
</reference>
<feature type="transmembrane region" description="Helical" evidence="1">
    <location>
        <begin position="309"/>
        <end position="326"/>
    </location>
</feature>
<feature type="transmembrane region" description="Helical" evidence="1">
    <location>
        <begin position="218"/>
        <end position="248"/>
    </location>
</feature>
<evidence type="ECO:0000256" key="1">
    <source>
        <dbReference type="SAM" id="Phobius"/>
    </source>
</evidence>
<protein>
    <recommendedName>
        <fullName evidence="4">Glucosyl transferase GtrII</fullName>
    </recommendedName>
</protein>
<evidence type="ECO:0000313" key="3">
    <source>
        <dbReference type="Proteomes" id="UP000606490"/>
    </source>
</evidence>